<evidence type="ECO:0000256" key="1">
    <source>
        <dbReference type="SAM" id="SignalP"/>
    </source>
</evidence>
<dbReference type="AlphaFoldDB" id="A0A653CJC4"/>
<feature type="chain" id="PRO_5024961779" description="Lipocalin/cytosolic fatty-acid binding domain-containing protein" evidence="1">
    <location>
        <begin position="20"/>
        <end position="177"/>
    </location>
</feature>
<dbReference type="InterPro" id="IPR012674">
    <property type="entry name" value="Calycin"/>
</dbReference>
<reference evidence="2 3" key="1">
    <citation type="submission" date="2019-01" db="EMBL/GenBank/DDBJ databases">
        <authorList>
            <person name="Sayadi A."/>
        </authorList>
    </citation>
    <scope>NUCLEOTIDE SEQUENCE [LARGE SCALE GENOMIC DNA]</scope>
</reference>
<gene>
    <name evidence="2" type="ORF">CALMAC_LOCUS9618</name>
</gene>
<accession>A0A653CJC4</accession>
<feature type="signal peptide" evidence="1">
    <location>
        <begin position="1"/>
        <end position="19"/>
    </location>
</feature>
<dbReference type="OrthoDB" id="6668304at2759"/>
<keyword evidence="1" id="KW-0732">Signal</keyword>
<dbReference type="Proteomes" id="UP000410492">
    <property type="component" value="Unassembled WGS sequence"/>
</dbReference>
<evidence type="ECO:0000313" key="2">
    <source>
        <dbReference type="EMBL" id="VEN48015.1"/>
    </source>
</evidence>
<evidence type="ECO:0008006" key="4">
    <source>
        <dbReference type="Google" id="ProtNLM"/>
    </source>
</evidence>
<protein>
    <recommendedName>
        <fullName evidence="4">Lipocalin/cytosolic fatty-acid binding domain-containing protein</fullName>
    </recommendedName>
</protein>
<keyword evidence="3" id="KW-1185">Reference proteome</keyword>
<dbReference type="EMBL" id="CAACVG010008004">
    <property type="protein sequence ID" value="VEN48015.1"/>
    <property type="molecule type" value="Genomic_DNA"/>
</dbReference>
<sequence length="177" mass="20101">MVAKSILILLCCAACTVYADFCSEEKGIENFSRKKFGGVWYFAYTYGTRISIAFGDGCMKSDHNVTEYGFDAVLDYYDQNKREKFVAAVPLKKEGGSYFQVTPKGQNVQLYSVLLETDYKNYLTEYFCLYGEMAQGFIRTRSKSPSPEVIKKAQEVARQRVSQAEPFVDLDCPHSDI</sequence>
<name>A0A653CJC4_CALMS</name>
<organism evidence="2 3">
    <name type="scientific">Callosobruchus maculatus</name>
    <name type="common">Southern cowpea weevil</name>
    <name type="synonym">Pulse bruchid</name>
    <dbReference type="NCBI Taxonomy" id="64391"/>
    <lineage>
        <taxon>Eukaryota</taxon>
        <taxon>Metazoa</taxon>
        <taxon>Ecdysozoa</taxon>
        <taxon>Arthropoda</taxon>
        <taxon>Hexapoda</taxon>
        <taxon>Insecta</taxon>
        <taxon>Pterygota</taxon>
        <taxon>Neoptera</taxon>
        <taxon>Endopterygota</taxon>
        <taxon>Coleoptera</taxon>
        <taxon>Polyphaga</taxon>
        <taxon>Cucujiformia</taxon>
        <taxon>Chrysomeloidea</taxon>
        <taxon>Chrysomelidae</taxon>
        <taxon>Bruchinae</taxon>
        <taxon>Bruchini</taxon>
        <taxon>Callosobruchus</taxon>
    </lineage>
</organism>
<proteinExistence type="predicted"/>
<dbReference type="SUPFAM" id="SSF50814">
    <property type="entry name" value="Lipocalins"/>
    <property type="match status" value="1"/>
</dbReference>
<dbReference type="Gene3D" id="2.40.128.20">
    <property type="match status" value="1"/>
</dbReference>
<evidence type="ECO:0000313" key="3">
    <source>
        <dbReference type="Proteomes" id="UP000410492"/>
    </source>
</evidence>